<dbReference type="InterPro" id="IPR051326">
    <property type="entry name" value="Kynurenine-oxoglutarate_AT"/>
</dbReference>
<evidence type="ECO:0000256" key="5">
    <source>
        <dbReference type="ARBA" id="ARBA00022898"/>
    </source>
</evidence>
<evidence type="ECO:0000256" key="4">
    <source>
        <dbReference type="ARBA" id="ARBA00022679"/>
    </source>
</evidence>
<name>A0A4R3YQ26_9GAMM</name>
<dbReference type="InterPro" id="IPR004839">
    <property type="entry name" value="Aminotransferase_I/II_large"/>
</dbReference>
<dbReference type="RefSeq" id="WP_132144974.1">
    <property type="nucleotide sequence ID" value="NZ_SMCS01000005.1"/>
</dbReference>
<dbReference type="InterPro" id="IPR015421">
    <property type="entry name" value="PyrdxlP-dep_Trfase_major"/>
</dbReference>
<dbReference type="NCBIfam" id="NF006569">
    <property type="entry name" value="PRK09082.1"/>
    <property type="match status" value="1"/>
</dbReference>
<protein>
    <submittedName>
        <fullName evidence="7">Succinyldiaminopimelate aminotransferase /2-keto-4-methylthiobutyrate aminotransferase</fullName>
    </submittedName>
</protein>
<organism evidence="7 8">
    <name type="scientific">Luteibacter rhizovicinus</name>
    <dbReference type="NCBI Taxonomy" id="242606"/>
    <lineage>
        <taxon>Bacteria</taxon>
        <taxon>Pseudomonadati</taxon>
        <taxon>Pseudomonadota</taxon>
        <taxon>Gammaproteobacteria</taxon>
        <taxon>Lysobacterales</taxon>
        <taxon>Rhodanobacteraceae</taxon>
        <taxon>Luteibacter</taxon>
    </lineage>
</organism>
<evidence type="ECO:0000259" key="6">
    <source>
        <dbReference type="Pfam" id="PF00155"/>
    </source>
</evidence>
<sequence>MQIDTKLPKVGTTIFSVMSQLALEHKAVNLGQGFPDFEPPEALRDAITRAMAEGKNQYAPGIGIPKLREQIALKTERLYGHRVSPDTEVTVTSGATEALFAAIAAVVRAGDEVIVFDPCYDSYEPAIDLQGARAVHIPLTLPEFGIDWQRVRDAVTPKTRMILINSPHNPSGAVLSRADLDELAAIVCDTSILVLSDEVYEHIVFDGAEHQSVLRHPELAARSFVVSSFGKTYHCTGWKVGYAIAPKALTAEFRKVHQYLTFCTFSPAQWAFAEFLESSPEHYLELPAFYQAKRDRFRELLAPSRLKLLDVPGGYFQLVDYTAIRDIDDINFSEYLVREGGVAVIPLTPFYETAPDTRLVRLCFAKNDATMEAAAERLCKL</sequence>
<keyword evidence="3 7" id="KW-0032">Aminotransferase</keyword>
<dbReference type="InterPro" id="IPR015424">
    <property type="entry name" value="PyrdxlP-dep_Trfase"/>
</dbReference>
<dbReference type="GO" id="GO:0030170">
    <property type="term" value="F:pyridoxal phosphate binding"/>
    <property type="evidence" value="ECO:0007669"/>
    <property type="project" value="InterPro"/>
</dbReference>
<dbReference type="Gene3D" id="3.90.1150.10">
    <property type="entry name" value="Aspartate Aminotransferase, domain 1"/>
    <property type="match status" value="1"/>
</dbReference>
<proteinExistence type="inferred from homology"/>
<comment type="cofactor">
    <cofactor evidence="1">
        <name>pyridoxal 5'-phosphate</name>
        <dbReference type="ChEBI" id="CHEBI:597326"/>
    </cofactor>
</comment>
<dbReference type="OrthoDB" id="9763453at2"/>
<accession>A0A4R3YQ26</accession>
<keyword evidence="5" id="KW-0663">Pyridoxal phosphate</keyword>
<dbReference type="CDD" id="cd00609">
    <property type="entry name" value="AAT_like"/>
    <property type="match status" value="1"/>
</dbReference>
<keyword evidence="4 7" id="KW-0808">Transferase</keyword>
<gene>
    <name evidence="7" type="ORF">EC912_105154</name>
</gene>
<dbReference type="PANTHER" id="PTHR43807:SF20">
    <property type="entry name" value="FI04487P"/>
    <property type="match status" value="1"/>
</dbReference>
<dbReference type="Gene3D" id="3.40.640.10">
    <property type="entry name" value="Type I PLP-dependent aspartate aminotransferase-like (Major domain)"/>
    <property type="match status" value="1"/>
</dbReference>
<dbReference type="Proteomes" id="UP000295645">
    <property type="component" value="Unassembled WGS sequence"/>
</dbReference>
<dbReference type="PANTHER" id="PTHR43807">
    <property type="entry name" value="FI04487P"/>
    <property type="match status" value="1"/>
</dbReference>
<dbReference type="EMBL" id="SMCS01000005">
    <property type="protein sequence ID" value="TCV93294.1"/>
    <property type="molecule type" value="Genomic_DNA"/>
</dbReference>
<comment type="similarity">
    <text evidence="2">Belongs to the class-I pyridoxal-phosphate-dependent aminotransferase family.</text>
</comment>
<dbReference type="SUPFAM" id="SSF53383">
    <property type="entry name" value="PLP-dependent transferases"/>
    <property type="match status" value="1"/>
</dbReference>
<keyword evidence="8" id="KW-1185">Reference proteome</keyword>
<reference evidence="7 8" key="1">
    <citation type="submission" date="2019-03" db="EMBL/GenBank/DDBJ databases">
        <title>Above-ground endophytic microbial communities from plants in different locations in the United States.</title>
        <authorList>
            <person name="Frank C."/>
        </authorList>
    </citation>
    <scope>NUCLEOTIDE SEQUENCE [LARGE SCALE GENOMIC DNA]</scope>
    <source>
        <strain evidence="7 8">LP_13_YM</strain>
    </source>
</reference>
<comment type="caution">
    <text evidence="7">The sequence shown here is derived from an EMBL/GenBank/DDBJ whole genome shotgun (WGS) entry which is preliminary data.</text>
</comment>
<dbReference type="GO" id="GO:0016212">
    <property type="term" value="F:kynurenine-oxoglutarate transaminase activity"/>
    <property type="evidence" value="ECO:0007669"/>
    <property type="project" value="TreeGrafter"/>
</dbReference>
<evidence type="ECO:0000256" key="1">
    <source>
        <dbReference type="ARBA" id="ARBA00001933"/>
    </source>
</evidence>
<evidence type="ECO:0000256" key="3">
    <source>
        <dbReference type="ARBA" id="ARBA00022576"/>
    </source>
</evidence>
<dbReference type="Pfam" id="PF00155">
    <property type="entry name" value="Aminotran_1_2"/>
    <property type="match status" value="1"/>
</dbReference>
<dbReference type="InterPro" id="IPR015422">
    <property type="entry name" value="PyrdxlP-dep_Trfase_small"/>
</dbReference>
<feature type="domain" description="Aminotransferase class I/classII large" evidence="6">
    <location>
        <begin position="27"/>
        <end position="378"/>
    </location>
</feature>
<evidence type="ECO:0000313" key="7">
    <source>
        <dbReference type="EMBL" id="TCV93294.1"/>
    </source>
</evidence>
<dbReference type="GO" id="GO:0005737">
    <property type="term" value="C:cytoplasm"/>
    <property type="evidence" value="ECO:0007669"/>
    <property type="project" value="TreeGrafter"/>
</dbReference>
<evidence type="ECO:0000256" key="2">
    <source>
        <dbReference type="ARBA" id="ARBA00007441"/>
    </source>
</evidence>
<dbReference type="NCBIfam" id="NF009079">
    <property type="entry name" value="PRK12414.1"/>
    <property type="match status" value="1"/>
</dbReference>
<dbReference type="FunFam" id="3.40.640.10:FF:000033">
    <property type="entry name" value="Aspartate aminotransferase"/>
    <property type="match status" value="1"/>
</dbReference>
<dbReference type="AlphaFoldDB" id="A0A4R3YQ26"/>
<evidence type="ECO:0000313" key="8">
    <source>
        <dbReference type="Proteomes" id="UP000295645"/>
    </source>
</evidence>